<reference evidence="3" key="1">
    <citation type="submission" date="2022-11" db="UniProtKB">
        <authorList>
            <consortium name="WormBaseParasite"/>
        </authorList>
    </citation>
    <scope>IDENTIFICATION</scope>
</reference>
<dbReference type="WBParaSite" id="scaffold6411_cov335.g10817">
    <property type="protein sequence ID" value="scaffold6411_cov335.g10817"/>
    <property type="gene ID" value="scaffold6411_cov335.g10817"/>
</dbReference>
<feature type="compositionally biased region" description="Polar residues" evidence="1">
    <location>
        <begin position="178"/>
        <end position="193"/>
    </location>
</feature>
<evidence type="ECO:0000256" key="1">
    <source>
        <dbReference type="SAM" id="MobiDB-lite"/>
    </source>
</evidence>
<feature type="compositionally biased region" description="Polar residues" evidence="1">
    <location>
        <begin position="257"/>
        <end position="273"/>
    </location>
</feature>
<feature type="region of interest" description="Disordered" evidence="1">
    <location>
        <begin position="178"/>
        <end position="206"/>
    </location>
</feature>
<organism evidence="2 3">
    <name type="scientific">Meloidogyne javanica</name>
    <name type="common">Root-knot nematode worm</name>
    <dbReference type="NCBI Taxonomy" id="6303"/>
    <lineage>
        <taxon>Eukaryota</taxon>
        <taxon>Metazoa</taxon>
        <taxon>Ecdysozoa</taxon>
        <taxon>Nematoda</taxon>
        <taxon>Chromadorea</taxon>
        <taxon>Rhabditida</taxon>
        <taxon>Tylenchina</taxon>
        <taxon>Tylenchomorpha</taxon>
        <taxon>Tylenchoidea</taxon>
        <taxon>Meloidogynidae</taxon>
        <taxon>Meloidogyninae</taxon>
        <taxon>Meloidogyne</taxon>
        <taxon>Meloidogyne incognita group</taxon>
    </lineage>
</organism>
<dbReference type="AlphaFoldDB" id="A0A915N327"/>
<feature type="compositionally biased region" description="Polar residues" evidence="1">
    <location>
        <begin position="7"/>
        <end position="19"/>
    </location>
</feature>
<dbReference type="Proteomes" id="UP000887561">
    <property type="component" value="Unplaced"/>
</dbReference>
<keyword evidence="2" id="KW-1185">Reference proteome</keyword>
<sequence>MEPKNNLHLTTQNNSNSTGGPFLANSAVSGGASDSNNADIFSTLCNLATTTNNTGFNSQSQLLFPNIQNEWNNNSNNWFDQAKLSLFPMYGLLQANNNNTNEFSHNSMGADRNLHHQTSNNFIQSAPPFNLVENLQSSFGLLYNNNTMTNTTLANPLQSPPGIMQQHLMHQQSPLKHNISNYSHSTASDSDCTPHSNPPSSNLSHQLIISPTQPSSIIEDHQLNNLHSSQVEPLDEFMFDLQDFEEFFMETPSTSYQQQQHPLDPSTPFSQHSDCPMSNKPTDNISANCGTLNNSICNKFCQEELANADKEVSMVAHKNNIQKDREAISTTNNSSGFQQHNPLKLNHLAMSRSKNNDKRIPIYKRNNNAGTTTNIGGGRSLSFIESFMKSEAGTKKGL</sequence>
<feature type="compositionally biased region" description="Low complexity" evidence="1">
    <location>
        <begin position="194"/>
        <end position="205"/>
    </location>
</feature>
<evidence type="ECO:0000313" key="2">
    <source>
        <dbReference type="Proteomes" id="UP000887561"/>
    </source>
</evidence>
<proteinExistence type="predicted"/>
<feature type="region of interest" description="Disordered" evidence="1">
    <location>
        <begin position="1"/>
        <end position="22"/>
    </location>
</feature>
<name>A0A915N327_MELJA</name>
<protein>
    <submittedName>
        <fullName evidence="3">Uncharacterized protein</fullName>
    </submittedName>
</protein>
<evidence type="ECO:0000313" key="3">
    <source>
        <dbReference type="WBParaSite" id="scaffold6411_cov335.g10817"/>
    </source>
</evidence>
<feature type="region of interest" description="Disordered" evidence="1">
    <location>
        <begin position="257"/>
        <end position="276"/>
    </location>
</feature>
<accession>A0A915N327</accession>